<keyword evidence="2" id="KW-1185">Reference proteome</keyword>
<dbReference type="EC" id="3.2.1.4" evidence="1"/>
<keyword evidence="1" id="KW-0326">Glycosidase</keyword>
<dbReference type="EMBL" id="JAMKPW020000006">
    <property type="protein sequence ID" value="KAK8217383.1"/>
    <property type="molecule type" value="Genomic_DNA"/>
</dbReference>
<name>A0ACC3SMC0_9PEZI</name>
<keyword evidence="1" id="KW-0378">Hydrolase</keyword>
<organism evidence="1 2">
    <name type="scientific">Zalaria obscura</name>
    <dbReference type="NCBI Taxonomy" id="2024903"/>
    <lineage>
        <taxon>Eukaryota</taxon>
        <taxon>Fungi</taxon>
        <taxon>Dikarya</taxon>
        <taxon>Ascomycota</taxon>
        <taxon>Pezizomycotina</taxon>
        <taxon>Dothideomycetes</taxon>
        <taxon>Dothideomycetidae</taxon>
        <taxon>Dothideales</taxon>
        <taxon>Zalariaceae</taxon>
        <taxon>Zalaria</taxon>
    </lineage>
</organism>
<proteinExistence type="predicted"/>
<evidence type="ECO:0000313" key="2">
    <source>
        <dbReference type="Proteomes" id="UP001320706"/>
    </source>
</evidence>
<dbReference type="Proteomes" id="UP001320706">
    <property type="component" value="Unassembled WGS sequence"/>
</dbReference>
<reference evidence="1" key="1">
    <citation type="submission" date="2024-02" db="EMBL/GenBank/DDBJ databases">
        <title>Metagenome Assembled Genome of Zalaria obscura JY119.</title>
        <authorList>
            <person name="Vighnesh L."/>
            <person name="Jagadeeshwari U."/>
            <person name="Venkata Ramana C."/>
            <person name="Sasikala C."/>
        </authorList>
    </citation>
    <scope>NUCLEOTIDE SEQUENCE</scope>
    <source>
        <strain evidence="1">JY119</strain>
    </source>
</reference>
<gene>
    <name evidence="1" type="primary">EGL2</name>
    <name evidence="1" type="ORF">M8818_001636</name>
</gene>
<comment type="caution">
    <text evidence="1">The sequence shown here is derived from an EMBL/GenBank/DDBJ whole genome shotgun (WGS) entry which is preliminary data.</text>
</comment>
<evidence type="ECO:0000313" key="1">
    <source>
        <dbReference type="EMBL" id="KAK8217383.1"/>
    </source>
</evidence>
<protein>
    <submittedName>
        <fullName evidence="1">Endoglucanase EG-II</fullName>
        <ecNumber evidence="1">3.2.1.4</ecNumber>
    </submittedName>
</protein>
<sequence>MDEAKSSLLFVAKPSPPQIDHFVRDDKFNAFRLPVGWQYLLNNDLGGPLNATNFNTYNRLVQGCLSSGAQMCIVDIHNYARWNGGIIGQGGPTNEQFANVWSQLATVYKNESRIAFGLMNEPHDLPNIITWAGSVQAAVTAIRSAGATSQYILMPGNNYTSAMAFVESGSGPALLNVTNPASSGLSGYDKLIFDVHKYLDYDNSGTHTECVTNNINSTFVPLAGWLKAVGRMAMLTETGGGNTASCEVDLCQELAFLNANSEVYLGFTTWAAGGFDQTYNLTETPILNGTVWYDQPLVIDCIIPNGPNA</sequence>
<accession>A0ACC3SMC0</accession>